<accession>A0A076N7H3</accession>
<organism evidence="4 5">
    <name type="scientific">Amycolatopsis methanolica 239</name>
    <dbReference type="NCBI Taxonomy" id="1068978"/>
    <lineage>
        <taxon>Bacteria</taxon>
        <taxon>Bacillati</taxon>
        <taxon>Actinomycetota</taxon>
        <taxon>Actinomycetes</taxon>
        <taxon>Pseudonocardiales</taxon>
        <taxon>Pseudonocardiaceae</taxon>
        <taxon>Amycolatopsis</taxon>
        <taxon>Amycolatopsis methanolica group</taxon>
    </lineage>
</organism>
<name>A0A076N7H3_AMYME</name>
<dbReference type="PROSITE" id="PS51186">
    <property type="entry name" value="GNAT"/>
    <property type="match status" value="1"/>
</dbReference>
<dbReference type="EMBL" id="CP009110">
    <property type="protein sequence ID" value="AIJ26825.1"/>
    <property type="molecule type" value="Genomic_DNA"/>
</dbReference>
<evidence type="ECO:0000313" key="5">
    <source>
        <dbReference type="Proteomes" id="UP000062973"/>
    </source>
</evidence>
<dbReference type="SUPFAM" id="SSF55729">
    <property type="entry name" value="Acyl-CoA N-acyltransferases (Nat)"/>
    <property type="match status" value="1"/>
</dbReference>
<dbReference type="Proteomes" id="UP000062973">
    <property type="component" value="Chromosome"/>
</dbReference>
<dbReference type="InterPro" id="IPR000182">
    <property type="entry name" value="GNAT_dom"/>
</dbReference>
<dbReference type="Pfam" id="PF13508">
    <property type="entry name" value="Acetyltransf_7"/>
    <property type="match status" value="1"/>
</dbReference>
<keyword evidence="5" id="KW-1185">Reference proteome</keyword>
<dbReference type="AlphaFoldDB" id="A0A076N7H3"/>
<evidence type="ECO:0000313" key="4">
    <source>
        <dbReference type="EMBL" id="AIJ26825.1"/>
    </source>
</evidence>
<dbReference type="HOGENOM" id="CLU_086503_7_2_11"/>
<gene>
    <name evidence="4" type="ORF">AMETH_6733</name>
</gene>
<dbReference type="PANTHER" id="PTHR43626">
    <property type="entry name" value="ACYL-COA N-ACYLTRANSFERASE"/>
    <property type="match status" value="1"/>
</dbReference>
<dbReference type="PANTHER" id="PTHR43626:SF4">
    <property type="entry name" value="GCN5-RELATED N-ACETYLTRANSFERASE 2, CHLOROPLASTIC"/>
    <property type="match status" value="1"/>
</dbReference>
<sequence length="108" mass="11415">MGWPSPDDDVCRAALDGSVHGVLARGASGLAGMARLVGDGAMYLLIVDVVVHPDHQGAGLGRRMVERLVRVAGTRRVQLVAAGAVVPFYERLGFTCEASHLMAYRTLG</sequence>
<dbReference type="InterPro" id="IPR016181">
    <property type="entry name" value="Acyl_CoA_acyltransferase"/>
</dbReference>
<reference evidence="4 5" key="1">
    <citation type="submission" date="2014-07" db="EMBL/GenBank/DDBJ databases">
        <title>Whole Genome Sequence of the Amycolatopsis methanolica 239.</title>
        <authorList>
            <person name="Tang B."/>
        </authorList>
    </citation>
    <scope>NUCLEOTIDE SEQUENCE [LARGE SCALE GENOMIC DNA]</scope>
    <source>
        <strain evidence="4 5">239</strain>
    </source>
</reference>
<proteinExistence type="predicted"/>
<keyword evidence="2" id="KW-0012">Acyltransferase</keyword>
<protein>
    <submittedName>
        <fullName evidence="4">GCN5 family acetyltransferase</fullName>
    </submittedName>
</protein>
<dbReference type="PATRIC" id="fig|1068978.7.peg.7232"/>
<evidence type="ECO:0000259" key="3">
    <source>
        <dbReference type="PROSITE" id="PS51186"/>
    </source>
</evidence>
<dbReference type="eggNOG" id="COG0454">
    <property type="taxonomic scope" value="Bacteria"/>
</dbReference>
<dbReference type="KEGG" id="amq:AMETH_6733"/>
<dbReference type="STRING" id="1068978.AMETH_6733"/>
<feature type="domain" description="N-acetyltransferase" evidence="3">
    <location>
        <begin position="1"/>
        <end position="108"/>
    </location>
</feature>
<dbReference type="RefSeq" id="WP_017985599.1">
    <property type="nucleotide sequence ID" value="NZ_AQUL01000001.1"/>
</dbReference>
<dbReference type="InterPro" id="IPR045039">
    <property type="entry name" value="NSI-like"/>
</dbReference>
<dbReference type="GO" id="GO:0008080">
    <property type="term" value="F:N-acetyltransferase activity"/>
    <property type="evidence" value="ECO:0007669"/>
    <property type="project" value="InterPro"/>
</dbReference>
<evidence type="ECO:0000256" key="2">
    <source>
        <dbReference type="ARBA" id="ARBA00023315"/>
    </source>
</evidence>
<dbReference type="CDD" id="cd04301">
    <property type="entry name" value="NAT_SF"/>
    <property type="match status" value="1"/>
</dbReference>
<keyword evidence="1 4" id="KW-0808">Transferase</keyword>
<dbReference type="Gene3D" id="3.40.630.30">
    <property type="match status" value="1"/>
</dbReference>
<dbReference type="GO" id="GO:0005737">
    <property type="term" value="C:cytoplasm"/>
    <property type="evidence" value="ECO:0007669"/>
    <property type="project" value="TreeGrafter"/>
</dbReference>
<evidence type="ECO:0000256" key="1">
    <source>
        <dbReference type="ARBA" id="ARBA00022679"/>
    </source>
</evidence>